<dbReference type="Pfam" id="PF01187">
    <property type="entry name" value="MIF"/>
    <property type="match status" value="1"/>
</dbReference>
<evidence type="ECO:0000313" key="2">
    <source>
        <dbReference type="EMBL" id="CCD74163.1"/>
    </source>
</evidence>
<dbReference type="Proteomes" id="UP000001940">
    <property type="component" value="Chromosome IV"/>
</dbReference>
<dbReference type="UCSC" id="Y73B6BL.13">
    <property type="organism name" value="c. elegans"/>
</dbReference>
<dbReference type="SMR" id="Q9GUG4"/>
<dbReference type="PaxDb" id="6239-Y73B6BL.13"/>
<keyword evidence="5" id="KW-1267">Proteomics identification</keyword>
<comment type="similarity">
    <text evidence="1">Belongs to the MIF family.</text>
</comment>
<dbReference type="Gene3D" id="3.30.429.10">
    <property type="entry name" value="Macrophage Migration Inhibitory Factor"/>
    <property type="match status" value="1"/>
</dbReference>
<dbReference type="KEGG" id="cel:CELE_Y73B6BL.13"/>
<dbReference type="InterPro" id="IPR001398">
    <property type="entry name" value="Macrophage_inhib_fac"/>
</dbReference>
<dbReference type="CTD" id="190649"/>
<dbReference type="OrthoDB" id="5785505at2759"/>
<dbReference type="eggNOG" id="KOG1759">
    <property type="taxonomic scope" value="Eukaryota"/>
</dbReference>
<dbReference type="FunCoup" id="Q9GUG4">
    <property type="interactions" value="1407"/>
</dbReference>
<protein>
    <submittedName>
        <fullName evidence="2">Macrophage migration inhibitory factor</fullName>
    </submittedName>
</protein>
<dbReference type="PhylomeDB" id="Q9GUG4"/>
<dbReference type="WormBase" id="Y73B6BL.13">
    <property type="protein sequence ID" value="CE26289"/>
    <property type="gene ID" value="WBGene00003237"/>
    <property type="gene designation" value="mif-4"/>
</dbReference>
<dbReference type="GO" id="GO:0005615">
    <property type="term" value="C:extracellular space"/>
    <property type="evidence" value="ECO:0000318"/>
    <property type="project" value="GO_Central"/>
</dbReference>
<organism evidence="2 3">
    <name type="scientific">Caenorhabditis elegans</name>
    <dbReference type="NCBI Taxonomy" id="6239"/>
    <lineage>
        <taxon>Eukaryota</taxon>
        <taxon>Metazoa</taxon>
        <taxon>Ecdysozoa</taxon>
        <taxon>Nematoda</taxon>
        <taxon>Chromadorea</taxon>
        <taxon>Rhabditida</taxon>
        <taxon>Rhabditina</taxon>
        <taxon>Rhabditomorpha</taxon>
        <taxon>Rhabditoidea</taxon>
        <taxon>Rhabditidae</taxon>
        <taxon>Peloderinae</taxon>
        <taxon>Caenorhabditis</taxon>
    </lineage>
</organism>
<dbReference type="GO" id="GO:0005125">
    <property type="term" value="F:cytokine activity"/>
    <property type="evidence" value="ECO:0000318"/>
    <property type="project" value="GO_Central"/>
</dbReference>
<evidence type="ECO:0000313" key="3">
    <source>
        <dbReference type="Proteomes" id="UP000001940"/>
    </source>
</evidence>
<keyword evidence="3" id="KW-1185">Reference proteome</keyword>
<dbReference type="PeptideAtlas" id="Q9GUG4"/>
<dbReference type="RefSeq" id="NP_500968.1">
    <property type="nucleotide sequence ID" value="NM_068567.2"/>
</dbReference>
<dbReference type="PANTHER" id="PTHR11954:SF15">
    <property type="entry name" value="MACROPHAGE MIGRATION INHIBITORY FACTOR"/>
    <property type="match status" value="1"/>
</dbReference>
<dbReference type="InParanoid" id="Q9GUG4"/>
<proteinExistence type="evidence at protein level"/>
<dbReference type="AGR" id="WB:WBGene00003237"/>
<reference evidence="2 3" key="1">
    <citation type="journal article" date="1998" name="Science">
        <title>Genome sequence of the nematode C. elegans: a platform for investigating biology.</title>
        <authorList>
            <consortium name="The C. elegans sequencing consortium"/>
            <person name="Sulson J.E."/>
            <person name="Waterston R."/>
        </authorList>
    </citation>
    <scope>NUCLEOTIDE SEQUENCE [LARGE SCALE GENOMIC DNA]</scope>
    <source>
        <strain evidence="2 3">Bristol N2</strain>
    </source>
</reference>
<accession>Q9GUG4</accession>
<name>Q9GUG4_CAEEL</name>
<dbReference type="STRING" id="6239.Y73B6BL.13.1"/>
<dbReference type="HOGENOM" id="CLU_2040156_0_0_1"/>
<dbReference type="GO" id="GO:0050178">
    <property type="term" value="F:phenylpyruvate tautomerase activity"/>
    <property type="evidence" value="ECO:0000318"/>
    <property type="project" value="GO_Central"/>
</dbReference>
<evidence type="ECO:0007829" key="5">
    <source>
        <dbReference type="PeptideAtlas" id="Q9GUG4"/>
    </source>
</evidence>
<evidence type="ECO:0000256" key="1">
    <source>
        <dbReference type="ARBA" id="ARBA00005851"/>
    </source>
</evidence>
<dbReference type="OMA" id="DPAHIFI"/>
<dbReference type="InterPro" id="IPR014347">
    <property type="entry name" value="Tautomerase/MIF_sf"/>
</dbReference>
<sequence>MQVVRIQTNIRSADIPEKFEQDVIYNLSVVMELPADKFVIIVEPAVRMRIGFENKEIPVAIVNFQTTRPSSRIENDSYAKKLTSVLNEQLKLDPAHIFISFDFKDAKSFATQGKTIASLYE</sequence>
<dbReference type="PANTHER" id="PTHR11954">
    <property type="entry name" value="D-DOPACHROME DECARBOXYLASE"/>
    <property type="match status" value="1"/>
</dbReference>
<gene>
    <name evidence="2 4" type="primary">mif-4</name>
    <name evidence="2" type="ORF">CELE_Y73B6BL.13</name>
    <name evidence="4" type="ORF">Y73B6BL.13</name>
</gene>
<dbReference type="GeneID" id="190649"/>
<dbReference type="SUPFAM" id="SSF55331">
    <property type="entry name" value="Tautomerase/MIF"/>
    <property type="match status" value="1"/>
</dbReference>
<dbReference type="EMBL" id="BX284604">
    <property type="protein sequence ID" value="CCD74163.1"/>
    <property type="molecule type" value="Genomic_DNA"/>
</dbReference>
<dbReference type="Bgee" id="WBGene00003237">
    <property type="expression patterns" value="Expressed in pharyngeal muscle cell (C elegans) and 3 other cell types or tissues"/>
</dbReference>
<dbReference type="AlphaFoldDB" id="Q9GUG4"/>
<evidence type="ECO:0000313" key="4">
    <source>
        <dbReference type="WormBase" id="Y73B6BL.13"/>
    </source>
</evidence>